<dbReference type="PANTHER" id="PTHR30176:SF3">
    <property type="entry name" value="FERREDOXIN-TYPE PROTEIN NAPH"/>
    <property type="match status" value="1"/>
</dbReference>
<evidence type="ECO:0000256" key="5">
    <source>
        <dbReference type="ARBA" id="ARBA00023004"/>
    </source>
</evidence>
<dbReference type="Pfam" id="PF13746">
    <property type="entry name" value="Fer4_18"/>
    <property type="match status" value="1"/>
</dbReference>
<evidence type="ECO:0000259" key="8">
    <source>
        <dbReference type="PROSITE" id="PS51379"/>
    </source>
</evidence>
<dbReference type="InterPro" id="IPR017900">
    <property type="entry name" value="4Fe4S_Fe_S_CS"/>
</dbReference>
<dbReference type="PROSITE" id="PS51379">
    <property type="entry name" value="4FE4S_FER_2"/>
    <property type="match status" value="1"/>
</dbReference>
<dbReference type="AlphaFoldDB" id="A0A1N7DCN2"/>
<dbReference type="InterPro" id="IPR013783">
    <property type="entry name" value="Ig-like_fold"/>
</dbReference>
<dbReference type="EMBL" id="FTNU01000001">
    <property type="protein sequence ID" value="SIR73534.1"/>
    <property type="molecule type" value="Genomic_DNA"/>
</dbReference>
<keyword evidence="2" id="KW-0004">4Fe-4S</keyword>
<feature type="transmembrane region" description="Helical" evidence="7">
    <location>
        <begin position="194"/>
        <end position="213"/>
    </location>
</feature>
<evidence type="ECO:0000256" key="4">
    <source>
        <dbReference type="ARBA" id="ARBA00022982"/>
    </source>
</evidence>
<feature type="domain" description="4Fe-4S ferredoxin-type" evidence="8">
    <location>
        <begin position="262"/>
        <end position="290"/>
    </location>
</feature>
<keyword evidence="7" id="KW-1133">Transmembrane helix</keyword>
<dbReference type="NCBIfam" id="TIGR02745">
    <property type="entry name" value="ccoG_rdxA_fixG"/>
    <property type="match status" value="1"/>
</dbReference>
<evidence type="ECO:0000313" key="10">
    <source>
        <dbReference type="Proteomes" id="UP000187495"/>
    </source>
</evidence>
<dbReference type="RefSeq" id="WP_076554349.1">
    <property type="nucleotide sequence ID" value="NZ_FTNU01000001.1"/>
</dbReference>
<dbReference type="Proteomes" id="UP000187495">
    <property type="component" value="Unassembled WGS sequence"/>
</dbReference>
<evidence type="ECO:0000256" key="3">
    <source>
        <dbReference type="ARBA" id="ARBA00022723"/>
    </source>
</evidence>
<dbReference type="InterPro" id="IPR017896">
    <property type="entry name" value="4Fe4S_Fe-S-bd"/>
</dbReference>
<dbReference type="InterPro" id="IPR032879">
    <property type="entry name" value="FixG_C"/>
</dbReference>
<dbReference type="Gene3D" id="2.60.40.10">
    <property type="entry name" value="Immunoglobulins"/>
    <property type="match status" value="1"/>
</dbReference>
<evidence type="ECO:0000256" key="2">
    <source>
        <dbReference type="ARBA" id="ARBA00022485"/>
    </source>
</evidence>
<keyword evidence="6" id="KW-0411">Iron-sulfur</keyword>
<feature type="transmembrane region" description="Helical" evidence="7">
    <location>
        <begin position="43"/>
        <end position="61"/>
    </location>
</feature>
<accession>A0A1N7DCN2</accession>
<dbReference type="Pfam" id="PF12801">
    <property type="entry name" value="Fer4_5"/>
    <property type="match status" value="1"/>
</dbReference>
<dbReference type="STRING" id="34061.B0189_01110"/>
<dbReference type="GO" id="GO:0005886">
    <property type="term" value="C:plasma membrane"/>
    <property type="evidence" value="ECO:0007669"/>
    <property type="project" value="TreeGrafter"/>
</dbReference>
<dbReference type="InterPro" id="IPR051684">
    <property type="entry name" value="Electron_Trans/Redox"/>
</dbReference>
<keyword evidence="7" id="KW-0472">Membrane</keyword>
<evidence type="ECO:0000313" key="9">
    <source>
        <dbReference type="EMBL" id="SIR73534.1"/>
    </source>
</evidence>
<keyword evidence="7" id="KW-0812">Transmembrane</keyword>
<sequence length="477" mass="54635">MSEQQKPKKPRPAPEKIIPHSKDMDATKQRVHPRFAKGKYQKIRLISMYTILLGFLLAPWLRWDSRQALLFDVIEPKFYIFGAVFMPQDFYFFAFVFIIAALLLFMVTVYAGRVWCGYACPQTIYVHLYQYVEKIIIGDRNKRIKFDKAPWNAEKILKTLAVHSIWGIFSAVTALTFIAFIVGTDYLFFNGEPLFFMGWGKMTWIFFLLITFVTQTNGGYMREHMCVYICPYGRFQSVMFDKDTLIVSYDYERGEPRGARKKDNTHQYGDCVDCTLCVQVCPTGIDIRDGLQVECIQCAACIDACNEIMDKVGSPRGLIRYTTERQLVDKQKTKIIGWRIFAYIGVLSACIVAAALIVVGRSPLELEIRHDRKQLSSIGRDGMVENSYVLKIVNKTNEKQIYKVRLDGDTKGLTLRSRFKQLPLQANEPYDLPVSVIGDPAIIKAGSTPITITVYSTDGKYSTSAQNMFIYEAKEQK</sequence>
<dbReference type="Gene3D" id="3.30.70.20">
    <property type="match status" value="1"/>
</dbReference>
<protein>
    <submittedName>
        <fullName evidence="9">Cytochrome c oxidase accessory protein FixG</fullName>
    </submittedName>
</protein>
<reference evidence="10" key="1">
    <citation type="submission" date="2017-01" db="EMBL/GenBank/DDBJ databases">
        <authorList>
            <person name="Varghese N."/>
            <person name="Submissions S."/>
        </authorList>
    </citation>
    <scope>NUCLEOTIDE SEQUENCE [LARGE SCALE GENOMIC DNA]</scope>
    <source>
        <strain evidence="10">DSM 21768</strain>
    </source>
</reference>
<dbReference type="InterPro" id="IPR014116">
    <property type="entry name" value="Cyt_c_oxidase_cbb3_FixG"/>
</dbReference>
<keyword evidence="4" id="KW-0249">Electron transport</keyword>
<feature type="transmembrane region" description="Helical" evidence="7">
    <location>
        <begin position="340"/>
        <end position="360"/>
    </location>
</feature>
<dbReference type="GO" id="GO:0051539">
    <property type="term" value="F:4 iron, 4 sulfur cluster binding"/>
    <property type="evidence" value="ECO:0007669"/>
    <property type="project" value="UniProtKB-KW"/>
</dbReference>
<keyword evidence="3" id="KW-0479">Metal-binding</keyword>
<evidence type="ECO:0000256" key="7">
    <source>
        <dbReference type="SAM" id="Phobius"/>
    </source>
</evidence>
<evidence type="ECO:0000256" key="6">
    <source>
        <dbReference type="ARBA" id="ARBA00023014"/>
    </source>
</evidence>
<gene>
    <name evidence="9" type="ORF">SAMN02745664_101165</name>
</gene>
<evidence type="ECO:0000256" key="1">
    <source>
        <dbReference type="ARBA" id="ARBA00022448"/>
    </source>
</evidence>
<proteinExistence type="predicted"/>
<dbReference type="GO" id="GO:0046872">
    <property type="term" value="F:metal ion binding"/>
    <property type="evidence" value="ECO:0007669"/>
    <property type="project" value="UniProtKB-KW"/>
</dbReference>
<keyword evidence="5" id="KW-0408">Iron</keyword>
<dbReference type="SUPFAM" id="SSF54862">
    <property type="entry name" value="4Fe-4S ferredoxins"/>
    <property type="match status" value="1"/>
</dbReference>
<name>A0A1N7DCN2_9GAMM</name>
<keyword evidence="10" id="KW-1185">Reference proteome</keyword>
<organism evidence="9 10">
    <name type="scientific">Moraxella cuniculi DSM 21768</name>
    <dbReference type="NCBI Taxonomy" id="1122245"/>
    <lineage>
        <taxon>Bacteria</taxon>
        <taxon>Pseudomonadati</taxon>
        <taxon>Pseudomonadota</taxon>
        <taxon>Gammaproteobacteria</taxon>
        <taxon>Moraxellales</taxon>
        <taxon>Moraxellaceae</taxon>
        <taxon>Moraxella</taxon>
    </lineage>
</organism>
<dbReference type="PANTHER" id="PTHR30176">
    <property type="entry name" value="FERREDOXIN-TYPE PROTEIN NAPH"/>
    <property type="match status" value="1"/>
</dbReference>
<dbReference type="PROSITE" id="PS00198">
    <property type="entry name" value="4FE4S_FER_1"/>
    <property type="match status" value="1"/>
</dbReference>
<keyword evidence="1" id="KW-0813">Transport</keyword>
<feature type="transmembrane region" description="Helical" evidence="7">
    <location>
        <begin position="90"/>
        <end position="111"/>
    </location>
</feature>
<dbReference type="Pfam" id="PF11614">
    <property type="entry name" value="FixG_C"/>
    <property type="match status" value="1"/>
</dbReference>
<feature type="transmembrane region" description="Helical" evidence="7">
    <location>
        <begin position="165"/>
        <end position="188"/>
    </location>
</feature>